<sequence>MQRQLEKRWFIPDPLPSEVEHELRDFQPYLRQILYNRNVHTADEAVQYLNCSAALGDPFLLKDMDISVTRLWQAIERVEPIAVYGDYDVDGVSATALMVQVLRALGGNAEAYIPNRFDEGYGLNNEALDTLAGRGIRVVLTVDCGIRSPREAEHARELGVDLIISDHHMPQNELPRALAVICQKREGDEYPDKNLAGVGLAYKIAQGLLQSHPVEGVKAVDWLDLVALGTVADVVPLTGENRVMVRLGLQCMRLAQRQGLLSLAQAAGINLRRVNAGDIGYRLGPRLNAAGRLESALQAYQLLVTDDIQQAGMLAQKLDDQNKDRQRLTQEMQTRAEELLSSVDDGKILIACDSSFNSGVVGLVAAKLTETYYRPAVVGQIGDEFTRASCRSIREFHITKALDECADLLVRHGGHAAAAGFTVRNEAMPELSRRLDEIARRELAEQDLRPMLRADVEIPLALMRPSYLEEIERLQPTGMQNPDAVFVSRNLQVVNARTVGSEAAHLRLTVKDGGVTYNAIAFRQGHWAGHLPPYIDLMYTYEMNSFNGRDSMQLNVIDLKPSGI</sequence>
<dbReference type="InterPro" id="IPR001667">
    <property type="entry name" value="DDH_dom"/>
</dbReference>
<dbReference type="OrthoDB" id="9809852at2"/>
<dbReference type="PANTHER" id="PTHR30255:SF2">
    <property type="entry name" value="SINGLE-STRANDED-DNA-SPECIFIC EXONUCLEASE RECJ"/>
    <property type="match status" value="1"/>
</dbReference>
<dbReference type="Gene3D" id="3.10.310.30">
    <property type="match status" value="1"/>
</dbReference>
<dbReference type="SUPFAM" id="SSF64182">
    <property type="entry name" value="DHH phosphoesterases"/>
    <property type="match status" value="1"/>
</dbReference>
<dbReference type="Proteomes" id="UP000055060">
    <property type="component" value="Unassembled WGS sequence"/>
</dbReference>
<dbReference type="InterPro" id="IPR038763">
    <property type="entry name" value="DHH_sf"/>
</dbReference>
<keyword evidence="4" id="KW-0378">Hydrolase</keyword>
<dbReference type="Pfam" id="PF17768">
    <property type="entry name" value="RecJ_OB"/>
    <property type="match status" value="1"/>
</dbReference>
<feature type="domain" description="DDH" evidence="7">
    <location>
        <begin position="81"/>
        <end position="230"/>
    </location>
</feature>
<dbReference type="InterPro" id="IPR004610">
    <property type="entry name" value="RecJ"/>
</dbReference>
<dbReference type="GO" id="GO:0008409">
    <property type="term" value="F:5'-3' exonuclease activity"/>
    <property type="evidence" value="ECO:0007669"/>
    <property type="project" value="InterPro"/>
</dbReference>
<evidence type="ECO:0000256" key="3">
    <source>
        <dbReference type="ARBA" id="ARBA00022722"/>
    </source>
</evidence>
<dbReference type="InterPro" id="IPR051673">
    <property type="entry name" value="SSDNA_exonuclease_RecJ"/>
</dbReference>
<dbReference type="NCBIfam" id="TIGR00644">
    <property type="entry name" value="recJ"/>
    <property type="match status" value="1"/>
</dbReference>
<feature type="coiled-coil region" evidence="6">
    <location>
        <begin position="311"/>
        <end position="338"/>
    </location>
</feature>
<dbReference type="Pfam" id="PF02272">
    <property type="entry name" value="DHHA1"/>
    <property type="match status" value="1"/>
</dbReference>
<protein>
    <recommendedName>
        <fullName evidence="2">Single-stranded-DNA-specific exonuclease RecJ</fullName>
    </recommendedName>
</protein>
<evidence type="ECO:0000256" key="4">
    <source>
        <dbReference type="ARBA" id="ARBA00022801"/>
    </source>
</evidence>
<dbReference type="GO" id="GO:0006310">
    <property type="term" value="P:DNA recombination"/>
    <property type="evidence" value="ECO:0007669"/>
    <property type="project" value="InterPro"/>
</dbReference>
<keyword evidence="6" id="KW-0175">Coiled coil</keyword>
<dbReference type="GO" id="GO:0006281">
    <property type="term" value="P:DNA repair"/>
    <property type="evidence" value="ECO:0007669"/>
    <property type="project" value="InterPro"/>
</dbReference>
<evidence type="ECO:0000256" key="6">
    <source>
        <dbReference type="SAM" id="Coils"/>
    </source>
</evidence>
<gene>
    <name evidence="10" type="ORF">LARV_01994</name>
</gene>
<keyword evidence="11" id="KW-1185">Reference proteome</keyword>
<feature type="domain" description="RecJ OB" evidence="9">
    <location>
        <begin position="455"/>
        <end position="558"/>
    </location>
</feature>
<evidence type="ECO:0000313" key="11">
    <source>
        <dbReference type="Proteomes" id="UP000055060"/>
    </source>
</evidence>
<evidence type="ECO:0000256" key="2">
    <source>
        <dbReference type="ARBA" id="ARBA00019841"/>
    </source>
</evidence>
<dbReference type="EMBL" id="DF967972">
    <property type="protein sequence ID" value="GAP14228.1"/>
    <property type="molecule type" value="Genomic_DNA"/>
</dbReference>
<evidence type="ECO:0000259" key="8">
    <source>
        <dbReference type="Pfam" id="PF02272"/>
    </source>
</evidence>
<dbReference type="InterPro" id="IPR041122">
    <property type="entry name" value="RecJ_OB"/>
</dbReference>
<proteinExistence type="inferred from homology"/>
<comment type="similarity">
    <text evidence="1">Belongs to the RecJ family.</text>
</comment>
<feature type="domain" description="DHHA1" evidence="8">
    <location>
        <begin position="346"/>
        <end position="439"/>
    </location>
</feature>
<organism evidence="10">
    <name type="scientific">Longilinea arvoryzae</name>
    <dbReference type="NCBI Taxonomy" id="360412"/>
    <lineage>
        <taxon>Bacteria</taxon>
        <taxon>Bacillati</taxon>
        <taxon>Chloroflexota</taxon>
        <taxon>Anaerolineae</taxon>
        <taxon>Anaerolineales</taxon>
        <taxon>Anaerolineaceae</taxon>
        <taxon>Longilinea</taxon>
    </lineage>
</organism>
<name>A0A0S7BGQ8_9CHLR</name>
<dbReference type="Pfam" id="PF01368">
    <property type="entry name" value="DHH"/>
    <property type="match status" value="1"/>
</dbReference>
<keyword evidence="3" id="KW-0540">Nuclease</keyword>
<dbReference type="STRING" id="360412.LARV_01994"/>
<reference evidence="10" key="1">
    <citation type="submission" date="2015-07" db="EMBL/GenBank/DDBJ databases">
        <title>Draft Genome Sequences of Anaerolinea thermolimosa IMO-1, Bellilinea caldifistulae GOMI-1, Leptolinea tardivitalis YMTK-2, Levilinea saccharolytica KIBI-1,Longilinea arvoryzae KOME-1, Previously Described as Members of the Anaerolineaceae (Chloroflexi).</title>
        <authorList>
            <person name="Sekiguchi Y."/>
            <person name="Ohashi A."/>
            <person name="Matsuura N."/>
            <person name="Tourlousse M.D."/>
        </authorList>
    </citation>
    <scope>NUCLEOTIDE SEQUENCE [LARGE SCALE GENOMIC DNA]</scope>
    <source>
        <strain evidence="10">KOME-1</strain>
    </source>
</reference>
<dbReference type="Gene3D" id="3.90.1640.30">
    <property type="match status" value="1"/>
</dbReference>
<evidence type="ECO:0000256" key="5">
    <source>
        <dbReference type="ARBA" id="ARBA00022839"/>
    </source>
</evidence>
<accession>A0A0S7BGQ8</accession>
<keyword evidence="5 10" id="KW-0269">Exonuclease</keyword>
<dbReference type="GO" id="GO:0003676">
    <property type="term" value="F:nucleic acid binding"/>
    <property type="evidence" value="ECO:0007669"/>
    <property type="project" value="InterPro"/>
</dbReference>
<dbReference type="InterPro" id="IPR003156">
    <property type="entry name" value="DHHA1_dom"/>
</dbReference>
<dbReference type="AlphaFoldDB" id="A0A0S7BGQ8"/>
<evidence type="ECO:0000259" key="9">
    <source>
        <dbReference type="Pfam" id="PF17768"/>
    </source>
</evidence>
<dbReference type="PANTHER" id="PTHR30255">
    <property type="entry name" value="SINGLE-STRANDED-DNA-SPECIFIC EXONUCLEASE RECJ"/>
    <property type="match status" value="1"/>
</dbReference>
<dbReference type="RefSeq" id="WP_075073504.1">
    <property type="nucleotide sequence ID" value="NZ_DF967972.1"/>
</dbReference>
<evidence type="ECO:0000259" key="7">
    <source>
        <dbReference type="Pfam" id="PF01368"/>
    </source>
</evidence>
<evidence type="ECO:0000256" key="1">
    <source>
        <dbReference type="ARBA" id="ARBA00005915"/>
    </source>
</evidence>
<evidence type="ECO:0000313" key="10">
    <source>
        <dbReference type="EMBL" id="GAP14228.1"/>
    </source>
</evidence>